<proteinExistence type="predicted"/>
<dbReference type="Proteomes" id="UP000193657">
    <property type="component" value="Unassembled WGS sequence"/>
</dbReference>
<reference evidence="1 2" key="1">
    <citation type="journal article" date="2016" name="Eur. J. Clin. Microbiol. Infect. Dis.">
        <title>Whole genome sequencing as a tool for phylogenetic analysis of clinical strains of Mitis group streptococci.</title>
        <authorList>
            <person name="Rasmussen L.H."/>
            <person name="Dargis R."/>
            <person name="Hojholt K."/>
            <person name="Christensen J.J."/>
            <person name="Skovgaard O."/>
            <person name="Justesen U.S."/>
            <person name="Rosenvinge F.S."/>
            <person name="Moser C."/>
            <person name="Lukjancenko O."/>
            <person name="Rasmussen S."/>
            <person name="Nielsen X.C."/>
        </authorList>
    </citation>
    <scope>NUCLEOTIDE SEQUENCE [LARGE SCALE GENOMIC DNA]</scope>
    <source>
        <strain evidence="1 2">RH_49702_11</strain>
    </source>
</reference>
<dbReference type="AlphaFoldDB" id="A0AAX0N6Z9"/>
<evidence type="ECO:0000313" key="2">
    <source>
        <dbReference type="Proteomes" id="UP000193657"/>
    </source>
</evidence>
<accession>A0AAX0N6Z9</accession>
<comment type="caution">
    <text evidence="1">The sequence shown here is derived from an EMBL/GenBank/DDBJ whole genome shotgun (WGS) entry which is preliminary data.</text>
</comment>
<sequence length="56" mass="6621">MYASGDHEKVKAKYEELVAQYPENYLAIYDLPLDTDLNTLDYYPSVWIGKEEFEEL</sequence>
<name>A0AAX0N6Z9_STROR</name>
<evidence type="ECO:0000313" key="1">
    <source>
        <dbReference type="EMBL" id="ORO33889.1"/>
    </source>
</evidence>
<gene>
    <name evidence="1" type="ORF">B7731_01325</name>
</gene>
<protein>
    <submittedName>
        <fullName evidence="1">Phosphoribosylaminoimidazole carboxylase</fullName>
    </submittedName>
</protein>
<organism evidence="1 2">
    <name type="scientific">Streptococcus oralis subsp. tigurinus</name>
    <dbReference type="NCBI Taxonomy" id="1077464"/>
    <lineage>
        <taxon>Bacteria</taxon>
        <taxon>Bacillati</taxon>
        <taxon>Bacillota</taxon>
        <taxon>Bacilli</taxon>
        <taxon>Lactobacillales</taxon>
        <taxon>Streptococcaceae</taxon>
        <taxon>Streptococcus</taxon>
    </lineage>
</organism>
<dbReference type="EMBL" id="NCUA01000005">
    <property type="protein sequence ID" value="ORO33889.1"/>
    <property type="molecule type" value="Genomic_DNA"/>
</dbReference>